<gene>
    <name evidence="1" type="ORF">AN477_08410</name>
</gene>
<evidence type="ECO:0000313" key="2">
    <source>
        <dbReference type="Proteomes" id="UP000050482"/>
    </source>
</evidence>
<accession>A0A0P9ELF6</accession>
<dbReference type="EMBL" id="LJCO01000040">
    <property type="protein sequence ID" value="KPV44091.1"/>
    <property type="molecule type" value="Genomic_DNA"/>
</dbReference>
<dbReference type="PATRIC" id="fig|471514.4.peg.860"/>
<dbReference type="Proteomes" id="UP000050482">
    <property type="component" value="Unassembled WGS sequence"/>
</dbReference>
<evidence type="ECO:0000313" key="1">
    <source>
        <dbReference type="EMBL" id="KPV44091.1"/>
    </source>
</evidence>
<reference evidence="1 2" key="1">
    <citation type="submission" date="2015-09" db="EMBL/GenBank/DDBJ databases">
        <title>Draft genome sequence of Alicyclobacillus ferrooxydans DSM 22381.</title>
        <authorList>
            <person name="Hemp J."/>
        </authorList>
    </citation>
    <scope>NUCLEOTIDE SEQUENCE [LARGE SCALE GENOMIC DNA]</scope>
    <source>
        <strain evidence="1 2">TC-34</strain>
    </source>
</reference>
<name>A0A0P9ELF6_9BACL</name>
<comment type="caution">
    <text evidence="1">The sequence shown here is derived from an EMBL/GenBank/DDBJ whole genome shotgun (WGS) entry which is preliminary data.</text>
</comment>
<keyword evidence="2" id="KW-1185">Reference proteome</keyword>
<dbReference type="AlphaFoldDB" id="A0A0P9ELF6"/>
<organism evidence="1 2">
    <name type="scientific">Alicyclobacillus ferrooxydans</name>
    <dbReference type="NCBI Taxonomy" id="471514"/>
    <lineage>
        <taxon>Bacteria</taxon>
        <taxon>Bacillati</taxon>
        <taxon>Bacillota</taxon>
        <taxon>Bacilli</taxon>
        <taxon>Bacillales</taxon>
        <taxon>Alicyclobacillaceae</taxon>
        <taxon>Alicyclobacillus</taxon>
    </lineage>
</organism>
<sequence>MAQIVPGGTKTYRHAVPKLAKTNVDEYTLPLNRGTKNCSLSQKVDNLGGDFIVKDKNRRFREIQVRSL</sequence>
<proteinExistence type="predicted"/>
<protein>
    <submittedName>
        <fullName evidence="1">Uncharacterized protein</fullName>
    </submittedName>
</protein>